<dbReference type="SUPFAM" id="SSF49785">
    <property type="entry name" value="Galactose-binding domain-like"/>
    <property type="match status" value="1"/>
</dbReference>
<feature type="transmembrane region" description="Helical" evidence="1">
    <location>
        <begin position="248"/>
        <end position="265"/>
    </location>
</feature>
<evidence type="ECO:0000259" key="2">
    <source>
        <dbReference type="Pfam" id="PF07695"/>
    </source>
</evidence>
<feature type="transmembrane region" description="Helical" evidence="1">
    <location>
        <begin position="217"/>
        <end position="241"/>
    </location>
</feature>
<feature type="transmembrane region" description="Helical" evidence="1">
    <location>
        <begin position="347"/>
        <end position="364"/>
    </location>
</feature>
<dbReference type="EMBL" id="JXAK01000062">
    <property type="protein sequence ID" value="KIL38429.1"/>
    <property type="molecule type" value="Genomic_DNA"/>
</dbReference>
<sequence>MGSLGLRKGVHFGSRALGLTLIPLISIFLLIGIYDYTIPNRSAPVASHGVLDLSGWDFGNMGFVNLDGEWTFCPNKLLSLDDFHSCIEGGDRAITANIPNAWFGGSPSDQASGTTYGTYRLTVKLQESGGSYGIRVNNINRAHRLYVNGILIGSGGNPSDNPREFKAENKPYTTFFHAEGRELNIVLQVASDNPAGIRGFKDLQLGTQAVMLRKDEIFFAFELSALFILLMFGGHHLSIYVMRLKDKAYLYSGIYFLTFLVFIAMDGDELLLQLVPGFSYEWERKLYYIGGLSNFVILGMFLHYLDGKLLSRKLLIVLAAPLAVYIASVAALPYAMYSVPGNLPWDYALLLVAFYFYRAVRLYVKHDGQLERKETVLLCGVLVSITSILLVGLFYSIGWVSTDLGRRIAFLAVRDSARGVRKRRQRYGNVYDLGRERLYPI</sequence>
<keyword evidence="1" id="KW-0812">Transmembrane</keyword>
<dbReference type="Gene3D" id="2.60.120.260">
    <property type="entry name" value="Galactose-binding domain-like"/>
    <property type="match status" value="1"/>
</dbReference>
<evidence type="ECO:0000256" key="1">
    <source>
        <dbReference type="SAM" id="Phobius"/>
    </source>
</evidence>
<comment type="caution">
    <text evidence="3">The sequence shown here is derived from an EMBL/GenBank/DDBJ whole genome shotgun (WGS) entry which is preliminary data.</text>
</comment>
<dbReference type="InterPro" id="IPR008979">
    <property type="entry name" value="Galactose-bd-like_sf"/>
</dbReference>
<dbReference type="InterPro" id="IPR011623">
    <property type="entry name" value="7TMR_DISM_rcpt_extracell_dom1"/>
</dbReference>
<evidence type="ECO:0000313" key="4">
    <source>
        <dbReference type="Proteomes" id="UP000031967"/>
    </source>
</evidence>
<keyword evidence="4" id="KW-1185">Reference proteome</keyword>
<keyword evidence="1" id="KW-1133">Transmembrane helix</keyword>
<gene>
    <name evidence="3" type="ORF">SD70_26595</name>
</gene>
<feature type="transmembrane region" description="Helical" evidence="1">
    <location>
        <begin position="285"/>
        <end position="302"/>
    </location>
</feature>
<name>A0ABR5ABJ1_9BACL</name>
<dbReference type="Proteomes" id="UP000031967">
    <property type="component" value="Unassembled WGS sequence"/>
</dbReference>
<organism evidence="3 4">
    <name type="scientific">Gordoniibacillus kamchatkensis</name>
    <dbReference type="NCBI Taxonomy" id="1590651"/>
    <lineage>
        <taxon>Bacteria</taxon>
        <taxon>Bacillati</taxon>
        <taxon>Bacillota</taxon>
        <taxon>Bacilli</taxon>
        <taxon>Bacillales</taxon>
        <taxon>Paenibacillaceae</taxon>
        <taxon>Gordoniibacillus</taxon>
    </lineage>
</organism>
<feature type="transmembrane region" description="Helical" evidence="1">
    <location>
        <begin position="376"/>
        <end position="397"/>
    </location>
</feature>
<proteinExistence type="predicted"/>
<keyword evidence="1" id="KW-0472">Membrane</keyword>
<feature type="domain" description="7TM-DISM receptor extracellular" evidence="2">
    <location>
        <begin position="228"/>
        <end position="393"/>
    </location>
</feature>
<dbReference type="Pfam" id="PF07695">
    <property type="entry name" value="7TMR-DISM_7TM"/>
    <property type="match status" value="1"/>
</dbReference>
<feature type="transmembrane region" description="Helical" evidence="1">
    <location>
        <begin position="12"/>
        <end position="34"/>
    </location>
</feature>
<reference evidence="3 4" key="1">
    <citation type="submission" date="2014-12" db="EMBL/GenBank/DDBJ databases">
        <title>Draft genome sequence of Paenibacillus kamchatkensis strain B-2647.</title>
        <authorList>
            <person name="Karlyshev A.V."/>
            <person name="Kudryashova E.B."/>
        </authorList>
    </citation>
    <scope>NUCLEOTIDE SEQUENCE [LARGE SCALE GENOMIC DNA]</scope>
    <source>
        <strain evidence="3 4">VKM B-2647</strain>
    </source>
</reference>
<accession>A0ABR5ABJ1</accession>
<evidence type="ECO:0000313" key="3">
    <source>
        <dbReference type="EMBL" id="KIL38429.1"/>
    </source>
</evidence>
<protein>
    <recommendedName>
        <fullName evidence="2">7TM-DISM receptor extracellular domain-containing protein</fullName>
    </recommendedName>
</protein>
<feature type="transmembrane region" description="Helical" evidence="1">
    <location>
        <begin position="314"/>
        <end position="335"/>
    </location>
</feature>
<dbReference type="RefSeq" id="WP_041051247.1">
    <property type="nucleotide sequence ID" value="NZ_JXAK01000062.1"/>
</dbReference>